<keyword evidence="3" id="KW-1185">Reference proteome</keyword>
<dbReference type="KEGG" id="mmai:sS8_4911"/>
<reference evidence="2 3" key="1">
    <citation type="submission" date="2016-12" db="EMBL/GenBank/DDBJ databases">
        <title>Genome sequencing of Methylocaldum marinum.</title>
        <authorList>
            <person name="Takeuchi M."/>
            <person name="Kamagata Y."/>
            <person name="Hiraoka S."/>
            <person name="Oshima K."/>
            <person name="Hattori M."/>
            <person name="Iwasaki W."/>
        </authorList>
    </citation>
    <scope>NUCLEOTIDE SEQUENCE [LARGE SCALE GENOMIC DNA]</scope>
    <source>
        <strain evidence="2 3">S8</strain>
    </source>
</reference>
<protein>
    <submittedName>
        <fullName evidence="2">Uncharacterized protein</fullName>
    </submittedName>
</protein>
<dbReference type="Proteomes" id="UP000266313">
    <property type="component" value="Chromosome"/>
</dbReference>
<accession>A0A250KZB8</accession>
<dbReference type="AlphaFoldDB" id="A0A250KZB8"/>
<evidence type="ECO:0000313" key="3">
    <source>
        <dbReference type="Proteomes" id="UP000266313"/>
    </source>
</evidence>
<organism evidence="2 3">
    <name type="scientific">Methylocaldum marinum</name>
    <dbReference type="NCBI Taxonomy" id="1432792"/>
    <lineage>
        <taxon>Bacteria</taxon>
        <taxon>Pseudomonadati</taxon>
        <taxon>Pseudomonadota</taxon>
        <taxon>Gammaproteobacteria</taxon>
        <taxon>Methylococcales</taxon>
        <taxon>Methylococcaceae</taxon>
        <taxon>Methylocaldum</taxon>
    </lineage>
</organism>
<name>A0A250KZB8_9GAMM</name>
<proteinExistence type="predicted"/>
<feature type="region of interest" description="Disordered" evidence="1">
    <location>
        <begin position="63"/>
        <end position="86"/>
    </location>
</feature>
<sequence>MEVDHCPRNFRAPQKLPFHHEHSWFEAQLGIESHAEVQLLYEIDSSGLRSLVLDWAGQKREWPRTQDATGFVAQKKQSGAEGLQVK</sequence>
<dbReference type="EMBL" id="AP017928">
    <property type="protein sequence ID" value="BBA36834.1"/>
    <property type="molecule type" value="Genomic_DNA"/>
</dbReference>
<gene>
    <name evidence="2" type="ORF">sS8_4911</name>
</gene>
<evidence type="ECO:0000256" key="1">
    <source>
        <dbReference type="SAM" id="MobiDB-lite"/>
    </source>
</evidence>
<evidence type="ECO:0000313" key="2">
    <source>
        <dbReference type="EMBL" id="BBA36834.1"/>
    </source>
</evidence>